<dbReference type="PANTHER" id="PTHR16092">
    <property type="entry name" value="SEC3/SYNTAXIN-RELATED"/>
    <property type="match status" value="1"/>
</dbReference>
<evidence type="ECO:0000256" key="4">
    <source>
        <dbReference type="ARBA" id="ARBA00023054"/>
    </source>
</evidence>
<dbReference type="GO" id="GO:0006893">
    <property type="term" value="P:Golgi to plasma membrane transport"/>
    <property type="evidence" value="ECO:0007669"/>
    <property type="project" value="TreeGrafter"/>
</dbReference>
<dbReference type="EMBL" id="CP059272">
    <property type="protein sequence ID" value="QLQ81617.1"/>
    <property type="molecule type" value="Genomic_DNA"/>
</dbReference>
<evidence type="ECO:0000313" key="8">
    <source>
        <dbReference type="Proteomes" id="UP000510647"/>
    </source>
</evidence>
<feature type="compositionally biased region" description="Polar residues" evidence="5">
    <location>
        <begin position="353"/>
        <end position="375"/>
    </location>
</feature>
<sequence>MKSSRSPFKKFSHSREGSTDEKPLSFHKKTMSGSGSVKHARNVSNSSMGNAPPVSGVHVSHRRTVSNSSRSSQSSNFLAEQYERDRKAIISSCFTVYDRNSGAPNSYITHVRIIEDVKSPSSRPPPNAQLQDKKKRILILSSKPNSANAIQLHKGRENADGSFQIGRTWDLKELIRIERDTEIDEGFLLTMGKKYYWETNSAKERTVFVKSLINTYMQAFDGHVPQLINWDLSIFYLDERSYQRAVITRISGADAASGNRTSGQSMPHAEAASPLGNIADTNQQPTGNFLHRAPYSNSPTITEASNRYSSSQHENEEKPVAKDDDFNQLATADEPLSMDKNLDATSKADSERQVLSSARSSPSKHGYNSQSQEGVSGNKRDHLLEDLNNVLASGIQYASEATSNIDTEALRPNEEFIVNEDFSKESTPVVTAKVESIIEDITYEPMAFGDQELDFNETISNEGDTTNDLSFERGDEVRHSQILEPGSSHIYHEVSTIQEEVQLGTDMSVKDKMFPALETDRASDSKDLQLKKKSWDIDDDEILEILTDVSWGAEDDADNLIERLNSKIAETEYYFNNYLLSLEKLTSDLRPYEQNVAQECDKMNPILSLFLMEMSNVSGDIEYVESQHNGLQVESANKKQLWNTLSELLNTVSLDEDNLAELLNCPIAERYLAKMEDQLKALFKALKAINGEEDEENYNLGQMRALKQRRETYEKVTKIFLERLVNEIVGKFVNISTDELSEDHLASFLSRLLRFSSLILFCKDVSPDSYKYLMEKWSATIYETYNKMCESVLKELESLRVTFASAEKRAISEQPGLADLLSQWKHTKSKAVPKTKVSASGQLVGSLRKIMETFERWVIVYQNFVDNFFHISSKLDFGEFLKRFAEPESRMIQLLEIRSMQPDRASAAIETQLVSKIFQPIIVRISSGLSEVLKCDKSIAPALMISLEREIKSLESSNAEFLVSALSRLLSQVIQVWSEYVDDQVMYLQRVRINVSSRSLLPSVVELPLFIKNSQDFIRETELELQMEDDEAFETRKIYDAACSKMSTSLADLFTTKNNGTKDLLDASEAAESAPSDSASVDRTITLLMNCHWLLEILALLNSRGIFDNSLREAKTVFDVEKDNYASYLLRDSMPKLTSFIHGATNLIASTPPGRMVDPSKWAAYSKHNLEIILSGYTSHEIETLVKRLHGYMLAHFANEPDESIKEALFDKIWSCIQGQTVSLYLKLYTLIEKHYKGTYVRFTKNDVITAFESYKKQYI</sequence>
<keyword evidence="4" id="KW-0175">Coiled coil</keyword>
<dbReference type="Proteomes" id="UP000510647">
    <property type="component" value="Chromosome 6"/>
</dbReference>
<reference evidence="7 8" key="1">
    <citation type="submission" date="2020-06" db="EMBL/GenBank/DDBJ databases">
        <title>The yeast mating-type switching endonuclease HO is a domesticated member of an unorthodox homing genetic element family.</title>
        <authorList>
            <person name="Coughlan A.Y."/>
            <person name="Lombardi L."/>
            <person name="Braun-Galleani S."/>
            <person name="Martos A.R."/>
            <person name="Galeote V."/>
            <person name="Bigey F."/>
            <person name="Dequin S."/>
            <person name="Byrne K.P."/>
            <person name="Wolfe K.H."/>
        </authorList>
    </citation>
    <scope>NUCLEOTIDE SEQUENCE [LARGE SCALE GENOMIC DNA]</scope>
    <source>
        <strain evidence="7 8">CBS2947</strain>
    </source>
</reference>
<dbReference type="InterPro" id="IPR028258">
    <property type="entry name" value="Sec3-PIP2_bind"/>
</dbReference>
<dbReference type="Pfam" id="PF20654">
    <property type="entry name" value="Sec3_C-term"/>
    <property type="match status" value="1"/>
</dbReference>
<feature type="compositionally biased region" description="Basic and acidic residues" evidence="5">
    <location>
        <begin position="340"/>
        <end position="352"/>
    </location>
</feature>
<feature type="region of interest" description="Disordered" evidence="5">
    <location>
        <begin position="254"/>
        <end position="377"/>
    </location>
</feature>
<evidence type="ECO:0000256" key="1">
    <source>
        <dbReference type="ARBA" id="ARBA00006518"/>
    </source>
</evidence>
<evidence type="ECO:0000256" key="5">
    <source>
        <dbReference type="SAM" id="MobiDB-lite"/>
    </source>
</evidence>
<evidence type="ECO:0000256" key="3">
    <source>
        <dbReference type="ARBA" id="ARBA00022483"/>
    </source>
</evidence>
<dbReference type="PANTHER" id="PTHR16092:SF14">
    <property type="entry name" value="EXOCYST COMPLEX COMPONENT 1 ISOFORM X1"/>
    <property type="match status" value="1"/>
</dbReference>
<protein>
    <recommendedName>
        <fullName evidence="6">Exocyst complex component Sec3 PIP2-binding N-terminal domain-containing protein</fullName>
    </recommendedName>
</protein>
<dbReference type="OrthoDB" id="27109at2759"/>
<dbReference type="GO" id="GO:0005546">
    <property type="term" value="F:phosphatidylinositol-4,5-bisphosphate binding"/>
    <property type="evidence" value="ECO:0007669"/>
    <property type="project" value="TreeGrafter"/>
</dbReference>
<proteinExistence type="inferred from homology"/>
<gene>
    <name evidence="7" type="ORF">HG537_0F03780</name>
</gene>
<feature type="domain" description="Exocyst complex component Sec3 PIP2-binding N-terminal" evidence="6">
    <location>
        <begin position="131"/>
        <end position="219"/>
    </location>
</feature>
<feature type="compositionally biased region" description="Polar residues" evidence="5">
    <location>
        <begin position="295"/>
        <end position="312"/>
    </location>
</feature>
<dbReference type="SMART" id="SM01313">
    <property type="entry name" value="Sec3-PIP2_bind"/>
    <property type="match status" value="1"/>
</dbReference>
<dbReference type="Gene3D" id="2.30.29.90">
    <property type="match status" value="1"/>
</dbReference>
<keyword evidence="2" id="KW-0813">Transport</keyword>
<evidence type="ECO:0000313" key="7">
    <source>
        <dbReference type="EMBL" id="QLQ81617.1"/>
    </source>
</evidence>
<name>A0A7H9HXS8_9SACH</name>
<keyword evidence="8" id="KW-1185">Reference proteome</keyword>
<feature type="region of interest" description="Disordered" evidence="5">
    <location>
        <begin position="1"/>
        <end position="76"/>
    </location>
</feature>
<accession>A0A7H9HXS8</accession>
<dbReference type="Pfam" id="PF15277">
    <property type="entry name" value="Sec3-PIP2_bind"/>
    <property type="match status" value="1"/>
</dbReference>
<feature type="compositionally biased region" description="Basic and acidic residues" evidence="5">
    <location>
        <begin position="313"/>
        <end position="325"/>
    </location>
</feature>
<comment type="similarity">
    <text evidence="1">Belongs to the SEC3 family.</text>
</comment>
<dbReference type="InterPro" id="IPR048628">
    <property type="entry name" value="Sec3_C"/>
</dbReference>
<dbReference type="GO" id="GO:0005886">
    <property type="term" value="C:plasma membrane"/>
    <property type="evidence" value="ECO:0007669"/>
    <property type="project" value="TreeGrafter"/>
</dbReference>
<dbReference type="Pfam" id="PF09763">
    <property type="entry name" value="Sec3_CC"/>
    <property type="match status" value="1"/>
</dbReference>
<feature type="compositionally biased region" description="Basic and acidic residues" evidence="5">
    <location>
        <begin position="13"/>
        <end position="24"/>
    </location>
</feature>
<dbReference type="GO" id="GO:0006887">
    <property type="term" value="P:exocytosis"/>
    <property type="evidence" value="ECO:0007669"/>
    <property type="project" value="UniProtKB-KW"/>
</dbReference>
<evidence type="ECO:0000259" key="6">
    <source>
        <dbReference type="SMART" id="SM01313"/>
    </source>
</evidence>
<organism evidence="7 8">
    <name type="scientific">Torulaspora globosa</name>
    <dbReference type="NCBI Taxonomy" id="48254"/>
    <lineage>
        <taxon>Eukaryota</taxon>
        <taxon>Fungi</taxon>
        <taxon>Dikarya</taxon>
        <taxon>Ascomycota</taxon>
        <taxon>Saccharomycotina</taxon>
        <taxon>Saccharomycetes</taxon>
        <taxon>Saccharomycetales</taxon>
        <taxon>Saccharomycetaceae</taxon>
        <taxon>Torulaspora</taxon>
    </lineage>
</organism>
<dbReference type="CDD" id="cd13315">
    <property type="entry name" value="PH_Sec3"/>
    <property type="match status" value="1"/>
</dbReference>
<feature type="compositionally biased region" description="Low complexity" evidence="5">
    <location>
        <begin position="65"/>
        <end position="76"/>
    </location>
</feature>
<dbReference type="AlphaFoldDB" id="A0A7H9HXS8"/>
<dbReference type="GO" id="GO:0000145">
    <property type="term" value="C:exocyst"/>
    <property type="evidence" value="ECO:0007669"/>
    <property type="project" value="InterPro"/>
</dbReference>
<dbReference type="InterPro" id="IPR019160">
    <property type="entry name" value="Sec3_CC"/>
</dbReference>
<evidence type="ECO:0000256" key="2">
    <source>
        <dbReference type="ARBA" id="ARBA00022448"/>
    </source>
</evidence>
<keyword evidence="3" id="KW-0268">Exocytosis</keyword>